<dbReference type="EMBL" id="JAUDCG010000024">
    <property type="protein sequence ID" value="MDM8157302.1"/>
    <property type="molecule type" value="Genomic_DNA"/>
</dbReference>
<organism evidence="3 4">
    <name type="scientific">Amedibacillus dolichus</name>
    <dbReference type="NCBI Taxonomy" id="31971"/>
    <lineage>
        <taxon>Bacteria</taxon>
        <taxon>Bacillati</taxon>
        <taxon>Bacillota</taxon>
        <taxon>Erysipelotrichia</taxon>
        <taxon>Erysipelotrichales</taxon>
        <taxon>Erysipelotrichaceae</taxon>
        <taxon>Amedibacillus</taxon>
    </lineage>
</organism>
<protein>
    <submittedName>
        <fullName evidence="3">Phosphatase PAP2 family protein</fullName>
    </submittedName>
</protein>
<keyword evidence="4" id="KW-1185">Reference proteome</keyword>
<keyword evidence="1" id="KW-0812">Transmembrane</keyword>
<feature type="transmembrane region" description="Helical" evidence="1">
    <location>
        <begin position="36"/>
        <end position="61"/>
    </location>
</feature>
<feature type="transmembrane region" description="Helical" evidence="1">
    <location>
        <begin position="127"/>
        <end position="148"/>
    </location>
</feature>
<reference evidence="3 4" key="3">
    <citation type="submission" date="2023-06" db="EMBL/GenBank/DDBJ databases">
        <authorList>
            <person name="Zeman M."/>
            <person name="Kubasova T."/>
            <person name="Jahodarova E."/>
            <person name="Nykrynova M."/>
            <person name="Rychlik I."/>
        </authorList>
    </citation>
    <scope>NUCLEOTIDE SEQUENCE [LARGE SCALE GENOMIC DNA]</scope>
    <source>
        <strain evidence="3 4">ET39</strain>
    </source>
</reference>
<dbReference type="Gene3D" id="1.20.144.10">
    <property type="entry name" value="Phosphatidic acid phosphatase type 2/haloperoxidase"/>
    <property type="match status" value="1"/>
</dbReference>
<dbReference type="InterPro" id="IPR000326">
    <property type="entry name" value="PAP2/HPO"/>
</dbReference>
<evidence type="ECO:0000259" key="2">
    <source>
        <dbReference type="SMART" id="SM00014"/>
    </source>
</evidence>
<feature type="transmembrane region" description="Helical" evidence="1">
    <location>
        <begin position="228"/>
        <end position="246"/>
    </location>
</feature>
<dbReference type="Pfam" id="PF01569">
    <property type="entry name" value="PAP2"/>
    <property type="match status" value="1"/>
</dbReference>
<dbReference type="SMART" id="SM00014">
    <property type="entry name" value="acidPPc"/>
    <property type="match status" value="1"/>
</dbReference>
<accession>A0ABT7UCG6</accession>
<proteinExistence type="predicted"/>
<dbReference type="InterPro" id="IPR036938">
    <property type="entry name" value="PAP2/HPO_sf"/>
</dbReference>
<keyword evidence="1" id="KW-1133">Transmembrane helix</keyword>
<sequence>MQRTFVRIMSVIGVCLLAVGACRDLAISEVLYDPSSWLGILFQEGWPLLLKLLLALSFALLADRKHKFCYGAMLLCCLLFANDVRRLTHASVFSVAIIVGLTFSLLVCAGVSRWLSPWQKERLRPYLQFYLQLFFTVLLLTSALKLVWGRVRYRQMEEASQFCVWYLPCGVQGTSFPSGHTSSFAATVLVVLSLRFPRLRSHARLIGTAVAGSILLMMLSRVIMGAHFVSDTAAGMLIALGCWRFYDRRWEKWFYDHA</sequence>
<name>A0ABT7UCG6_9FIRM</name>
<feature type="transmembrane region" description="Helical" evidence="1">
    <location>
        <begin position="203"/>
        <end position="222"/>
    </location>
</feature>
<feature type="transmembrane region" description="Helical" evidence="1">
    <location>
        <begin position="90"/>
        <end position="115"/>
    </location>
</feature>
<reference evidence="3 4" key="1">
    <citation type="submission" date="2023-06" db="EMBL/GenBank/DDBJ databases">
        <title>Identification and characterization of horizontal gene transfer across gut microbiota members of farm animals based on homology search.</title>
        <authorList>
            <person name="Schwarzerova J."/>
            <person name="Nykrynova M."/>
            <person name="Jureckova K."/>
            <person name="Cejkova D."/>
            <person name="Rychlik I."/>
        </authorList>
    </citation>
    <scope>NUCLEOTIDE SEQUENCE [LARGE SCALE GENOMIC DNA]</scope>
    <source>
        <strain evidence="3 4">ET39</strain>
    </source>
</reference>
<dbReference type="PROSITE" id="PS51257">
    <property type="entry name" value="PROKAR_LIPOPROTEIN"/>
    <property type="match status" value="1"/>
</dbReference>
<dbReference type="Proteomes" id="UP001529340">
    <property type="component" value="Unassembled WGS sequence"/>
</dbReference>
<gene>
    <name evidence="3" type="ORF">QUV96_06590</name>
</gene>
<dbReference type="RefSeq" id="WP_289607760.1">
    <property type="nucleotide sequence ID" value="NZ_JAUDCG010000024.1"/>
</dbReference>
<evidence type="ECO:0000313" key="3">
    <source>
        <dbReference type="EMBL" id="MDM8157302.1"/>
    </source>
</evidence>
<dbReference type="SUPFAM" id="SSF48317">
    <property type="entry name" value="Acid phosphatase/Vanadium-dependent haloperoxidase"/>
    <property type="match status" value="1"/>
</dbReference>
<feature type="domain" description="Phosphatidic acid phosphatase type 2/haloperoxidase" evidence="2">
    <location>
        <begin position="127"/>
        <end position="247"/>
    </location>
</feature>
<reference evidence="4" key="2">
    <citation type="submission" date="2023-06" db="EMBL/GenBank/DDBJ databases">
        <title>Identification and characterization of horizontal gene transfer across gut microbiota members of farm animals based on homology search.</title>
        <authorList>
            <person name="Zeman M."/>
            <person name="Kubasova T."/>
            <person name="Jahodarova E."/>
            <person name="Nykrynova M."/>
            <person name="Rychlik I."/>
        </authorList>
    </citation>
    <scope>NUCLEOTIDE SEQUENCE [LARGE SCALE GENOMIC DNA]</scope>
    <source>
        <strain evidence="4">ET39</strain>
    </source>
</reference>
<keyword evidence="1" id="KW-0472">Membrane</keyword>
<comment type="caution">
    <text evidence="3">The sequence shown here is derived from an EMBL/GenBank/DDBJ whole genome shotgun (WGS) entry which is preliminary data.</text>
</comment>
<evidence type="ECO:0000313" key="4">
    <source>
        <dbReference type="Proteomes" id="UP001529340"/>
    </source>
</evidence>
<evidence type="ECO:0000256" key="1">
    <source>
        <dbReference type="SAM" id="Phobius"/>
    </source>
</evidence>